<evidence type="ECO:0000313" key="10">
    <source>
        <dbReference type="EMBL" id="WKA02747.1"/>
    </source>
</evidence>
<evidence type="ECO:0000256" key="2">
    <source>
        <dbReference type="ARBA" id="ARBA00007809"/>
    </source>
</evidence>
<keyword evidence="6" id="KW-0677">Repeat</keyword>
<organism evidence="10 11">
    <name type="scientific">Vitis vinifera</name>
    <name type="common">Grape</name>
    <dbReference type="NCBI Taxonomy" id="29760"/>
    <lineage>
        <taxon>Eukaryota</taxon>
        <taxon>Viridiplantae</taxon>
        <taxon>Streptophyta</taxon>
        <taxon>Embryophyta</taxon>
        <taxon>Tracheophyta</taxon>
        <taxon>Spermatophyta</taxon>
        <taxon>Magnoliopsida</taxon>
        <taxon>eudicotyledons</taxon>
        <taxon>Gunneridae</taxon>
        <taxon>Pentapetalae</taxon>
        <taxon>rosids</taxon>
        <taxon>Vitales</taxon>
        <taxon>Vitaceae</taxon>
        <taxon>Viteae</taxon>
        <taxon>Vitis</taxon>
    </lineage>
</organism>
<feature type="transmembrane region" description="Helical" evidence="9">
    <location>
        <begin position="65"/>
        <end position="87"/>
    </location>
</feature>
<evidence type="ECO:0000256" key="6">
    <source>
        <dbReference type="ARBA" id="ARBA00022737"/>
    </source>
</evidence>
<accession>A0ABY9D7I1</accession>
<dbReference type="PANTHER" id="PTHR10791:SF120">
    <property type="entry name" value="BIDIRECTIONAL SUGAR TRANSPORTER SWEET17"/>
    <property type="match status" value="1"/>
</dbReference>
<evidence type="ECO:0000256" key="5">
    <source>
        <dbReference type="ARBA" id="ARBA00022692"/>
    </source>
</evidence>
<gene>
    <name evidence="10" type="ORF">VitviT2T_020901</name>
</gene>
<comment type="subcellular location">
    <subcellularLocation>
        <location evidence="1">Endomembrane system</location>
        <topology evidence="1">Multi-pass membrane protein</topology>
    </subcellularLocation>
</comment>
<keyword evidence="8 9" id="KW-0472">Membrane</keyword>
<feature type="transmembrane region" description="Helical" evidence="9">
    <location>
        <begin position="263"/>
        <end position="283"/>
    </location>
</feature>
<evidence type="ECO:0000256" key="9">
    <source>
        <dbReference type="SAM" id="Phobius"/>
    </source>
</evidence>
<proteinExistence type="inferred from homology"/>
<dbReference type="InterPro" id="IPR047664">
    <property type="entry name" value="SWEET"/>
</dbReference>
<feature type="transmembrane region" description="Helical" evidence="9">
    <location>
        <begin position="6"/>
        <end position="22"/>
    </location>
</feature>
<evidence type="ECO:0000256" key="1">
    <source>
        <dbReference type="ARBA" id="ARBA00004127"/>
    </source>
</evidence>
<reference evidence="10 11" key="1">
    <citation type="journal article" date="2023" name="Hortic Res">
        <title>The complete reference genome for grapevine (Vitis vinifera L.) genetics and breeding.</title>
        <authorList>
            <person name="Shi X."/>
            <person name="Cao S."/>
            <person name="Wang X."/>
            <person name="Huang S."/>
            <person name="Wang Y."/>
            <person name="Liu Z."/>
            <person name="Liu W."/>
            <person name="Leng X."/>
            <person name="Peng Y."/>
            <person name="Wang N."/>
            <person name="Wang Y."/>
            <person name="Ma Z."/>
            <person name="Xu X."/>
            <person name="Zhang F."/>
            <person name="Xue H."/>
            <person name="Zhong H."/>
            <person name="Wang Y."/>
            <person name="Zhang K."/>
            <person name="Velt A."/>
            <person name="Avia K."/>
            <person name="Holtgrawe D."/>
            <person name="Grimplet J."/>
            <person name="Matus J.T."/>
            <person name="Ware D."/>
            <person name="Wu X."/>
            <person name="Wang H."/>
            <person name="Liu C."/>
            <person name="Fang Y."/>
            <person name="Rustenholz C."/>
            <person name="Cheng Z."/>
            <person name="Xiao H."/>
            <person name="Zhou Y."/>
        </authorList>
    </citation>
    <scope>NUCLEOTIDE SEQUENCE [LARGE SCALE GENOMIC DNA]</scope>
    <source>
        <strain evidence="11">cv. Pinot noir / PN40024</strain>
        <tissue evidence="10">Leaf</tissue>
    </source>
</reference>
<dbReference type="InterPro" id="IPR004316">
    <property type="entry name" value="SWEET_rpt"/>
</dbReference>
<evidence type="ECO:0008006" key="12">
    <source>
        <dbReference type="Google" id="ProtNLM"/>
    </source>
</evidence>
<protein>
    <recommendedName>
        <fullName evidence="12">Bidirectional sugar transporter SWEET</fullName>
    </recommendedName>
</protein>
<feature type="transmembrane region" description="Helical" evidence="9">
    <location>
        <begin position="237"/>
        <end position="256"/>
    </location>
</feature>
<feature type="transmembrane region" description="Helical" evidence="9">
    <location>
        <begin position="207"/>
        <end position="225"/>
    </location>
</feature>
<keyword evidence="5 9" id="KW-0812">Transmembrane</keyword>
<keyword evidence="4" id="KW-0762">Sugar transport</keyword>
<comment type="similarity">
    <text evidence="2">Belongs to the SWEET sugar transporter family.</text>
</comment>
<dbReference type="EMBL" id="CP126661">
    <property type="protein sequence ID" value="WKA02747.1"/>
    <property type="molecule type" value="Genomic_DNA"/>
</dbReference>
<dbReference type="Proteomes" id="UP001227230">
    <property type="component" value="Chromosome 14"/>
</dbReference>
<evidence type="ECO:0000256" key="7">
    <source>
        <dbReference type="ARBA" id="ARBA00022989"/>
    </source>
</evidence>
<dbReference type="PANTHER" id="PTHR10791">
    <property type="entry name" value="RAG1-ACTIVATING PROTEIN 1"/>
    <property type="match status" value="1"/>
</dbReference>
<dbReference type="Gene3D" id="1.20.1280.290">
    <property type="match status" value="2"/>
</dbReference>
<feature type="transmembrane region" description="Helical" evidence="9">
    <location>
        <begin position="99"/>
        <end position="120"/>
    </location>
</feature>
<keyword evidence="3" id="KW-0813">Transport</keyword>
<keyword evidence="11" id="KW-1185">Reference proteome</keyword>
<feature type="transmembrane region" description="Helical" evidence="9">
    <location>
        <begin position="126"/>
        <end position="149"/>
    </location>
</feature>
<evidence type="ECO:0000313" key="11">
    <source>
        <dbReference type="Proteomes" id="UP001227230"/>
    </source>
</evidence>
<evidence type="ECO:0000256" key="4">
    <source>
        <dbReference type="ARBA" id="ARBA00022597"/>
    </source>
</evidence>
<dbReference type="Pfam" id="PF03083">
    <property type="entry name" value="MtN3_slv"/>
    <property type="match status" value="2"/>
</dbReference>
<sequence length="363" mass="39744">MANPSFIVGIIGNMASLLVYLAPIKTFSHIVKHRSTEEFESLPYVSTLLSSSVGIYYGVTKPGMYLLATINGLGALIQLVYVVLFLIYAPPKIRAKTAILVGVLDVGFLAAVFLVTQYTMHGDLRIGVVGFIRAGITIAMYASPFVAMLRNSLLSNFTRTHNGTFDSEKASSYEIEGNIISVTVVLSPIKTFLRIVKHRSTEDFESFPYVIALLGTSLWCYYGVIKPGGFILATTNGLGIIIELVYVTLFIIYAPLRVRAKTAIYLGILNVAVPAIVILITLFTMHGDLRIDVLGFVCAGLSIVMYGSPLVVVVPNGIGFLLGTAQMVLYAMYWKSKSSQNISEELEDGWQHKHFISENSSED</sequence>
<evidence type="ECO:0000256" key="3">
    <source>
        <dbReference type="ARBA" id="ARBA00022448"/>
    </source>
</evidence>
<name>A0ABY9D7I1_VITVI</name>
<keyword evidence="7 9" id="KW-1133">Transmembrane helix</keyword>
<evidence type="ECO:0000256" key="8">
    <source>
        <dbReference type="ARBA" id="ARBA00023136"/>
    </source>
</evidence>
<feature type="transmembrane region" description="Helical" evidence="9">
    <location>
        <begin position="303"/>
        <end position="333"/>
    </location>
</feature>